<proteinExistence type="predicted"/>
<comment type="caution">
    <text evidence="4">The sequence shown here is derived from an EMBL/GenBank/DDBJ whole genome shotgun (WGS) entry which is preliminary data.</text>
</comment>
<dbReference type="AlphaFoldDB" id="A0A975WFE2"/>
<keyword evidence="2" id="KW-0378">Hydrolase</keyword>
<keyword evidence="5" id="KW-1185">Reference proteome</keyword>
<reference evidence="4 5" key="1">
    <citation type="submission" date="2016-10" db="EMBL/GenBank/DDBJ databases">
        <authorList>
            <person name="Varghese N."/>
            <person name="Submissions S."/>
        </authorList>
    </citation>
    <scope>NUCLEOTIDE SEQUENCE [LARGE SCALE GENOMIC DNA]</scope>
    <source>
        <strain evidence="4 5">FF3</strain>
    </source>
</reference>
<evidence type="ECO:0000259" key="3">
    <source>
        <dbReference type="Pfam" id="PF00884"/>
    </source>
</evidence>
<name>A0A975WFE2_9RHOB</name>
<dbReference type="GO" id="GO:0046872">
    <property type="term" value="F:metal ion binding"/>
    <property type="evidence" value="ECO:0007669"/>
    <property type="project" value="UniProtKB-KW"/>
</dbReference>
<dbReference type="PANTHER" id="PTHR45953:SF1">
    <property type="entry name" value="IDURONATE 2-SULFATASE"/>
    <property type="match status" value="1"/>
</dbReference>
<keyword evidence="1" id="KW-0479">Metal-binding</keyword>
<dbReference type="EMBL" id="FNYY01000036">
    <property type="protein sequence ID" value="SEK11099.1"/>
    <property type="molecule type" value="Genomic_DNA"/>
</dbReference>
<evidence type="ECO:0000313" key="4">
    <source>
        <dbReference type="EMBL" id="SEK11099.1"/>
    </source>
</evidence>
<dbReference type="GeneID" id="80821163"/>
<sequence length="526" mass="60080">MRTVFVLFDSLNRLALGAYGGTSIATPNFDRFAKKCVTFDKHYVGSLPCMPARRDMHTGRLNFTHRNWGPLEPFDESFARTLSKNSVYTHLISDHLHYFENGGWGYANAFDSWDFVRGQEYDALKVMVRPPVERYREKFDERQYKLDGLPETGAITWNNAPRPAVKKLRGAISQDQLTEEADFPTAKCFARAFDFLDTNRAEEDWFLQLECFDPHEPFVAPERFKAAYDTGYNGKILNWPAYERNNNSPEEVAAVRGNYAALVAMCDDYFGRLIDYFDEHDLWKDTALVLTTDHGFLLSEHEWWAKNRMPYYEEISHIPLMVWHPDHNTASGTRRQSLSQTTDLMPTFLDIHGCEVPQTVTGGSLLPLLGEDTRSRKSQVFGMFGGPVGVTDGRYAYYRYPEDLTAANLHLYTLMPTHMLEHFDISELQSSELVPGFNFTKGAPTLRMKLDPKNTQVGQDGDTLEDCETALYDLSADPRQETRLNDPAVEARLEAEIAYHFALHDAPPELYTHFDLTPPEVALAGE</sequence>
<dbReference type="InterPro" id="IPR017850">
    <property type="entry name" value="Alkaline_phosphatase_core_sf"/>
</dbReference>
<dbReference type="GO" id="GO:0008484">
    <property type="term" value="F:sulfuric ester hydrolase activity"/>
    <property type="evidence" value="ECO:0007669"/>
    <property type="project" value="TreeGrafter"/>
</dbReference>
<dbReference type="Proteomes" id="UP000182932">
    <property type="component" value="Unassembled WGS sequence"/>
</dbReference>
<dbReference type="SUPFAM" id="SSF53649">
    <property type="entry name" value="Alkaline phosphatase-like"/>
    <property type="match status" value="1"/>
</dbReference>
<gene>
    <name evidence="4" type="ORF">SAMN04487940_1367</name>
</gene>
<dbReference type="Gene3D" id="3.40.720.10">
    <property type="entry name" value="Alkaline Phosphatase, subunit A"/>
    <property type="match status" value="1"/>
</dbReference>
<dbReference type="Pfam" id="PF00884">
    <property type="entry name" value="Sulfatase"/>
    <property type="match status" value="1"/>
</dbReference>
<dbReference type="InterPro" id="IPR000917">
    <property type="entry name" value="Sulfatase_N"/>
</dbReference>
<dbReference type="GO" id="GO:0005737">
    <property type="term" value="C:cytoplasm"/>
    <property type="evidence" value="ECO:0007669"/>
    <property type="project" value="TreeGrafter"/>
</dbReference>
<dbReference type="CDD" id="cd16148">
    <property type="entry name" value="sulfatase_like"/>
    <property type="match status" value="1"/>
</dbReference>
<protein>
    <submittedName>
        <fullName evidence="4">Arylsulfatase A</fullName>
    </submittedName>
</protein>
<dbReference type="RefSeq" id="WP_074840347.1">
    <property type="nucleotide sequence ID" value="NZ_FNYY01000036.1"/>
</dbReference>
<dbReference type="PANTHER" id="PTHR45953">
    <property type="entry name" value="IDURONATE 2-SULFATASE"/>
    <property type="match status" value="1"/>
</dbReference>
<evidence type="ECO:0000256" key="1">
    <source>
        <dbReference type="ARBA" id="ARBA00022723"/>
    </source>
</evidence>
<evidence type="ECO:0000256" key="2">
    <source>
        <dbReference type="ARBA" id="ARBA00022801"/>
    </source>
</evidence>
<feature type="domain" description="Sulfatase N-terminal" evidence="3">
    <location>
        <begin position="3"/>
        <end position="351"/>
    </location>
</feature>
<accession>A0A975WFE2</accession>
<evidence type="ECO:0000313" key="5">
    <source>
        <dbReference type="Proteomes" id="UP000182932"/>
    </source>
</evidence>
<organism evidence="4 5">
    <name type="scientific">Marinovum algicola</name>
    <dbReference type="NCBI Taxonomy" id="42444"/>
    <lineage>
        <taxon>Bacteria</taxon>
        <taxon>Pseudomonadati</taxon>
        <taxon>Pseudomonadota</taxon>
        <taxon>Alphaproteobacteria</taxon>
        <taxon>Rhodobacterales</taxon>
        <taxon>Roseobacteraceae</taxon>
        <taxon>Marinovum</taxon>
    </lineage>
</organism>